<keyword evidence="4" id="KW-1185">Reference proteome</keyword>
<reference evidence="2 4" key="2">
    <citation type="submission" date="2017-02" db="EMBL/GenBank/DDBJ databases">
        <title>Draft genome of Acidibacillus ferrooxidans Huett2.</title>
        <authorList>
            <person name="Schopf S."/>
        </authorList>
    </citation>
    <scope>NUCLEOTIDE SEQUENCE [LARGE SCALE GENOMIC DNA]</scope>
    <source>
        <strain evidence="2 4">Huett2</strain>
    </source>
</reference>
<name>A0A162RYV4_9BACL</name>
<comment type="caution">
    <text evidence="2">The sequence shown here is derived from an EMBL/GenBank/DDBJ whole genome shotgun (WGS) entry which is preliminary data.</text>
</comment>
<dbReference type="EMBL" id="LSUQ01000079">
    <property type="protein sequence ID" value="OAG89956.1"/>
    <property type="molecule type" value="Genomic_DNA"/>
</dbReference>
<organism evidence="2 4">
    <name type="scientific">Ferroacidibacillus organovorans</name>
    <dbReference type="NCBI Taxonomy" id="1765683"/>
    <lineage>
        <taxon>Bacteria</taxon>
        <taxon>Bacillati</taxon>
        <taxon>Bacillota</taxon>
        <taxon>Bacilli</taxon>
        <taxon>Bacillales</taxon>
        <taxon>Alicyclobacillaceae</taxon>
        <taxon>Ferroacidibacillus</taxon>
    </lineage>
</organism>
<evidence type="ECO:0000313" key="3">
    <source>
        <dbReference type="Proteomes" id="UP000077421"/>
    </source>
</evidence>
<reference evidence="1 3" key="1">
    <citation type="submission" date="2016-02" db="EMBL/GenBank/DDBJ databases">
        <title>Draft genome sequence of Acidibacillus ferrooxidans SLC66.</title>
        <authorList>
            <person name="Oliveira G."/>
            <person name="Nancucheo I."/>
            <person name="Dall'Agnol H."/>
            <person name="Johnson B."/>
            <person name="Oliveira R."/>
            <person name="Nunes G.L."/>
            <person name="Tzotzos G."/>
            <person name="Orellana S.C."/>
            <person name="Salim A.C."/>
            <person name="Araujo F.M."/>
        </authorList>
    </citation>
    <scope>NUCLEOTIDE SEQUENCE [LARGE SCALE GENOMIC DNA]</scope>
    <source>
        <strain evidence="1 3">SLC66</strain>
    </source>
</reference>
<dbReference type="Proteomes" id="UP000190229">
    <property type="component" value="Unassembled WGS sequence"/>
</dbReference>
<dbReference type="STRING" id="1765683.B2M26_01590"/>
<dbReference type="Proteomes" id="UP000077421">
    <property type="component" value="Unassembled WGS sequence"/>
</dbReference>
<dbReference type="RefSeq" id="WP_067567255.1">
    <property type="nucleotide sequence ID" value="NZ_LSUQ01000079.1"/>
</dbReference>
<evidence type="ECO:0000313" key="1">
    <source>
        <dbReference type="EMBL" id="OAG89956.1"/>
    </source>
</evidence>
<dbReference type="EMBL" id="MWPS01000003">
    <property type="protein sequence ID" value="OPG17450.1"/>
    <property type="molecule type" value="Genomic_DNA"/>
</dbReference>
<sequence>MNQPSLDMELACERLLIEAFSLRDHPDGEHAARVLHAVGDVLQHIAEREKIALWVEQQMLCLSDFRR</sequence>
<gene>
    <name evidence="1" type="ORF">AYW79_14270</name>
    <name evidence="2" type="ORF">B2M26_01590</name>
</gene>
<accession>A0A162RYV4</accession>
<dbReference type="AlphaFoldDB" id="A0A162RYV4"/>
<proteinExistence type="predicted"/>
<evidence type="ECO:0000313" key="4">
    <source>
        <dbReference type="Proteomes" id="UP000190229"/>
    </source>
</evidence>
<dbReference type="OrthoDB" id="9889640at2"/>
<evidence type="ECO:0000313" key="2">
    <source>
        <dbReference type="EMBL" id="OPG17450.1"/>
    </source>
</evidence>
<protein>
    <submittedName>
        <fullName evidence="2">Uncharacterized protein</fullName>
    </submittedName>
</protein>